<dbReference type="InterPro" id="IPR036412">
    <property type="entry name" value="HAD-like_sf"/>
</dbReference>
<gene>
    <name evidence="2" type="ORF">AMS68_000426</name>
</gene>
<dbReference type="InterPro" id="IPR006439">
    <property type="entry name" value="HAD-SF_hydro_IA"/>
</dbReference>
<accession>A0A6H0XJU3</accession>
<name>A0A6H0XJU3_9PEZI</name>
<sequence length="272" mass="30805">MSSLRDVRGLLFDVFGTCVDWRTTVTEALQSAAHKSVSYRERSPSEAVRARAAEMTDSGWGDFAQQWRTSYLKFTRALAANSSTEYKTVDQHHLDSLYDLLEAHGLLEPSEESRAGPGSLWNDTQIKEMSLIWHRLNPWPDTCNGIRELNKHYQTSTLTNGNLSLITDMVAYGKMEFTHVLSAEMFHSYKPNPAVYLGGAAKLGLEPSQCAMVAAHLDDLMYAQQCGFRTIYVERLNEENHPELREQEGLVDIWVREGEPGFEKVAERLQSL</sequence>
<dbReference type="OrthoDB" id="40579at2759"/>
<evidence type="ECO:0000313" key="2">
    <source>
        <dbReference type="EMBL" id="QIW94908.1"/>
    </source>
</evidence>
<dbReference type="InterPro" id="IPR023198">
    <property type="entry name" value="PGP-like_dom2"/>
</dbReference>
<evidence type="ECO:0000256" key="1">
    <source>
        <dbReference type="ARBA" id="ARBA00022801"/>
    </source>
</evidence>
<evidence type="ECO:0008006" key="4">
    <source>
        <dbReference type="Google" id="ProtNLM"/>
    </source>
</evidence>
<dbReference type="GO" id="GO:0016791">
    <property type="term" value="F:phosphatase activity"/>
    <property type="evidence" value="ECO:0007669"/>
    <property type="project" value="UniProtKB-ARBA"/>
</dbReference>
<dbReference type="NCBIfam" id="TIGR01493">
    <property type="entry name" value="HAD-SF-IA-v2"/>
    <property type="match status" value="1"/>
</dbReference>
<dbReference type="Pfam" id="PF00702">
    <property type="entry name" value="Hydrolase"/>
    <property type="match status" value="1"/>
</dbReference>
<reference evidence="2 3" key="1">
    <citation type="journal article" date="2016" name="Sci. Rep.">
        <title>Peltaster fructicola genome reveals evolution from an invasive phytopathogen to an ectophytic parasite.</title>
        <authorList>
            <person name="Xu C."/>
            <person name="Chen H."/>
            <person name="Gleason M.L."/>
            <person name="Xu J.R."/>
            <person name="Liu H."/>
            <person name="Zhang R."/>
            <person name="Sun G."/>
        </authorList>
    </citation>
    <scope>NUCLEOTIDE SEQUENCE [LARGE SCALE GENOMIC DNA]</scope>
    <source>
        <strain evidence="2 3">LNHT1506</strain>
    </source>
</reference>
<proteinExistence type="predicted"/>
<protein>
    <recommendedName>
        <fullName evidence="4">Haloacid dehalogenase, type II</fullName>
    </recommendedName>
</protein>
<dbReference type="PANTHER" id="PTHR43316:SF3">
    <property type="entry name" value="HALOACID DEHALOGENASE, TYPE II (AFU_ORTHOLOGUE AFUA_2G07750)-RELATED"/>
    <property type="match status" value="1"/>
</dbReference>
<dbReference type="PANTHER" id="PTHR43316">
    <property type="entry name" value="HYDROLASE, HALOACID DELAHOGENASE-RELATED"/>
    <property type="match status" value="1"/>
</dbReference>
<organism evidence="2 3">
    <name type="scientific">Peltaster fructicola</name>
    <dbReference type="NCBI Taxonomy" id="286661"/>
    <lineage>
        <taxon>Eukaryota</taxon>
        <taxon>Fungi</taxon>
        <taxon>Dikarya</taxon>
        <taxon>Ascomycota</taxon>
        <taxon>Pezizomycotina</taxon>
        <taxon>Dothideomycetes</taxon>
        <taxon>Dothideomycetes incertae sedis</taxon>
        <taxon>Peltaster</taxon>
    </lineage>
</organism>
<dbReference type="Proteomes" id="UP000503462">
    <property type="component" value="Chromosome 1"/>
</dbReference>
<evidence type="ECO:0000313" key="3">
    <source>
        <dbReference type="Proteomes" id="UP000503462"/>
    </source>
</evidence>
<dbReference type="EMBL" id="CP051139">
    <property type="protein sequence ID" value="QIW94908.1"/>
    <property type="molecule type" value="Genomic_DNA"/>
</dbReference>
<dbReference type="Gene3D" id="1.10.150.240">
    <property type="entry name" value="Putative phosphatase, domain 2"/>
    <property type="match status" value="1"/>
</dbReference>
<keyword evidence="3" id="KW-1185">Reference proteome</keyword>
<dbReference type="Gene3D" id="3.40.50.1000">
    <property type="entry name" value="HAD superfamily/HAD-like"/>
    <property type="match status" value="1"/>
</dbReference>
<dbReference type="SUPFAM" id="SSF56784">
    <property type="entry name" value="HAD-like"/>
    <property type="match status" value="1"/>
</dbReference>
<dbReference type="AlphaFoldDB" id="A0A6H0XJU3"/>
<dbReference type="InterPro" id="IPR051540">
    <property type="entry name" value="S-2-haloacid_dehalogenase"/>
</dbReference>
<keyword evidence="1" id="KW-0378">Hydrolase</keyword>
<dbReference type="InterPro" id="IPR023214">
    <property type="entry name" value="HAD_sf"/>
</dbReference>